<dbReference type="AlphaFoldDB" id="B8D0V2"/>
<proteinExistence type="predicted"/>
<dbReference type="InterPro" id="IPR011009">
    <property type="entry name" value="Kinase-like_dom_sf"/>
</dbReference>
<dbReference type="OrthoDB" id="9806009at2"/>
<dbReference type="eggNOG" id="COG3281">
    <property type="taxonomic scope" value="Bacteria"/>
</dbReference>
<dbReference type="STRING" id="373903.Hore_01590"/>
<gene>
    <name evidence="1" type="ordered locus">Hore_01590</name>
</gene>
<dbReference type="SUPFAM" id="SSF56112">
    <property type="entry name" value="Protein kinase-like (PK-like)"/>
    <property type="match status" value="1"/>
</dbReference>
<dbReference type="HOGENOM" id="CLU_029675_2_0_9"/>
<dbReference type="EMBL" id="CP001098">
    <property type="protein sequence ID" value="ACL68921.1"/>
    <property type="molecule type" value="Genomic_DNA"/>
</dbReference>
<name>B8D0V2_HALOH</name>
<dbReference type="Gene3D" id="3.90.1200.10">
    <property type="match status" value="1"/>
</dbReference>
<sequence length="522" mass="61118">MALVTAYSFGEIIKELDNIISSIEPKKFKETRWFRKKADDLIGVELVDYGVLEYKPDERLVIPAVVSFHMQDRVNNTGYEELYYLPLVINKNYDEKCLLLLEIENTSYTAYVYEGIYSLEYNRVLDEFVKREGSLEMEKGGYLQAELLNYYNNVTRSYSLTEVSSNSLALIERSSIIKTYRKMVPGVNPDLEIGLSLIRETGFRNFPEIKGYVSYQKNNINYDICLIEQYVNNEGDVWAYTQRFLSRYLHYVSDNPGKDSLFTYLDPFIEEMEYLGEVIGELHLSLSGIEQDNFKPRKPTLAEIEAWHEEVQQNTELLFKLLKKNKNNINNDYNYYRVLNMVLDKEKTIFGAVKRIFGLKDSLGKYMRVHGDLHLEQILKTEDDFMVLDFEGEPLKSIQHRRMKYSPLKDIAGMMRSFNYAGYAGYFDFVKKNQGINDRGRFIKAISLWEEEARTSFLTGYQNKIRENNGDFLPPEDKFDQVLALFKIEKALYEGIYEINNRPDWLHIPLQGILDCVEEIAD</sequence>
<evidence type="ECO:0000313" key="2">
    <source>
        <dbReference type="Proteomes" id="UP000000719"/>
    </source>
</evidence>
<keyword evidence="2" id="KW-1185">Reference proteome</keyword>
<reference evidence="1 2" key="1">
    <citation type="journal article" date="2009" name="PLoS ONE">
        <title>Genome analysis of the anaerobic thermohalophilic bacterium Halothermothrix orenii.</title>
        <authorList>
            <person name="Mavromatis K."/>
            <person name="Ivanova N."/>
            <person name="Anderson I."/>
            <person name="Lykidis A."/>
            <person name="Hooper S.D."/>
            <person name="Sun H."/>
            <person name="Kunin V."/>
            <person name="Lapidus A."/>
            <person name="Hugenholtz P."/>
            <person name="Patel B."/>
            <person name="Kyrpides N.C."/>
        </authorList>
    </citation>
    <scope>NUCLEOTIDE SEQUENCE [LARGE SCALE GENOMIC DNA]</scope>
    <source>
        <strain evidence="2">H 168 / OCM 544 / DSM 9562</strain>
    </source>
</reference>
<dbReference type="KEGG" id="hor:Hore_01590"/>
<accession>B8D0V2</accession>
<evidence type="ECO:0000313" key="1">
    <source>
        <dbReference type="EMBL" id="ACL68921.1"/>
    </source>
</evidence>
<dbReference type="Proteomes" id="UP000000719">
    <property type="component" value="Chromosome"/>
</dbReference>
<organism evidence="1 2">
    <name type="scientific">Halothermothrix orenii (strain H 168 / OCM 544 / DSM 9562)</name>
    <dbReference type="NCBI Taxonomy" id="373903"/>
    <lineage>
        <taxon>Bacteria</taxon>
        <taxon>Bacillati</taxon>
        <taxon>Bacillota</taxon>
        <taxon>Clostridia</taxon>
        <taxon>Halanaerobiales</taxon>
        <taxon>Halothermotrichaceae</taxon>
        <taxon>Halothermothrix</taxon>
    </lineage>
</organism>
<dbReference type="RefSeq" id="WP_012635119.1">
    <property type="nucleotide sequence ID" value="NC_011899.1"/>
</dbReference>
<protein>
    <submittedName>
        <fullName evidence="1">Uncharacterized protein, probably involved in trehalose biosynthesis</fullName>
    </submittedName>
</protein>